<feature type="region of interest" description="Disordered" evidence="1">
    <location>
        <begin position="128"/>
        <end position="148"/>
    </location>
</feature>
<dbReference type="RefSeq" id="XP_013250617.1">
    <property type="nucleotide sequence ID" value="XM_013395163.1"/>
</dbReference>
<reference evidence="3" key="2">
    <citation type="submission" date="2013-10" db="EMBL/GenBank/DDBJ databases">
        <authorList>
            <person name="Aslett M."/>
        </authorList>
    </citation>
    <scope>NUCLEOTIDE SEQUENCE [LARGE SCALE GENOMIC DNA]</scope>
    <source>
        <strain evidence="3">Houghton</strain>
    </source>
</reference>
<reference evidence="3" key="1">
    <citation type="submission" date="2013-10" db="EMBL/GenBank/DDBJ databases">
        <title>Genomic analysis of the causative agents of coccidiosis in chickens.</title>
        <authorList>
            <person name="Reid A.J."/>
            <person name="Blake D."/>
            <person name="Billington K."/>
            <person name="Browne H."/>
            <person name="Dunn M."/>
            <person name="Hung S."/>
            <person name="Kawahara F."/>
            <person name="Miranda-Saavedra D."/>
            <person name="Mourier T."/>
            <person name="Nagra H."/>
            <person name="Otto T.D."/>
            <person name="Rawlings N."/>
            <person name="Sanchez A."/>
            <person name="Sanders M."/>
            <person name="Subramaniam C."/>
            <person name="Tay Y."/>
            <person name="Dear P."/>
            <person name="Doerig C."/>
            <person name="Gruber A."/>
            <person name="Parkinson J."/>
            <person name="Shirley M."/>
            <person name="Wan K.L."/>
            <person name="Berriman M."/>
            <person name="Tomley F."/>
            <person name="Pain A."/>
        </authorList>
    </citation>
    <scope>NUCLEOTIDE SEQUENCE [LARGE SCALE GENOMIC DNA]</scope>
    <source>
        <strain evidence="3">Houghton</strain>
    </source>
</reference>
<dbReference type="VEuPathDB" id="ToxoDB:EAH_00010220"/>
<evidence type="ECO:0000256" key="1">
    <source>
        <dbReference type="SAM" id="MobiDB-lite"/>
    </source>
</evidence>
<dbReference type="EMBL" id="HG670992">
    <property type="protein sequence ID" value="CDI79231.1"/>
    <property type="molecule type" value="Genomic_DNA"/>
</dbReference>
<keyword evidence="2" id="KW-0472">Membrane</keyword>
<feature type="region of interest" description="Disordered" evidence="1">
    <location>
        <begin position="1"/>
        <end position="22"/>
    </location>
</feature>
<keyword evidence="2" id="KW-1133">Transmembrane helix</keyword>
<evidence type="ECO:0000313" key="3">
    <source>
        <dbReference type="EMBL" id="CDI79231.1"/>
    </source>
</evidence>
<evidence type="ECO:0008006" key="5">
    <source>
        <dbReference type="Google" id="ProtNLM"/>
    </source>
</evidence>
<dbReference type="AlphaFoldDB" id="U6GG47"/>
<feature type="transmembrane region" description="Helical" evidence="2">
    <location>
        <begin position="30"/>
        <end position="51"/>
    </location>
</feature>
<name>U6GG47_EIMAC</name>
<dbReference type="OMA" id="WFNACKE"/>
<dbReference type="OrthoDB" id="567542at2759"/>
<dbReference type="Proteomes" id="UP000018050">
    <property type="component" value="Unassembled WGS sequence"/>
</dbReference>
<keyword evidence="2" id="KW-0812">Transmembrane</keyword>
<evidence type="ECO:0000256" key="2">
    <source>
        <dbReference type="SAM" id="Phobius"/>
    </source>
</evidence>
<keyword evidence="4" id="KW-1185">Reference proteome</keyword>
<proteinExistence type="predicted"/>
<feature type="region of interest" description="Disordered" evidence="1">
    <location>
        <begin position="218"/>
        <end position="267"/>
    </location>
</feature>
<protein>
    <recommendedName>
        <fullName evidence="5">Folate receptor-like domain-containing protein</fullName>
    </recommendedName>
</protein>
<organism evidence="3 4">
    <name type="scientific">Eimeria acervulina</name>
    <name type="common">Coccidian parasite</name>
    <dbReference type="NCBI Taxonomy" id="5801"/>
    <lineage>
        <taxon>Eukaryota</taxon>
        <taxon>Sar</taxon>
        <taxon>Alveolata</taxon>
        <taxon>Apicomplexa</taxon>
        <taxon>Conoidasida</taxon>
        <taxon>Coccidia</taxon>
        <taxon>Eucoccidiorida</taxon>
        <taxon>Eimeriorina</taxon>
        <taxon>Eimeriidae</taxon>
        <taxon>Eimeria</taxon>
    </lineage>
</organism>
<dbReference type="GeneID" id="25269092"/>
<accession>U6GG47</accession>
<sequence length="267" mass="29649">MQQTPAATPSIRSSLGGASGPWKTRKTANVFPTCGWGALFSAAAWFCWFFLLLQKVSEEVLCVMCEPRFGTGELENKGKPILCPQLCERWFNACKEEFVSASPSGSGSALTFCEDSSLICSRLSSSVPTASFGAAPKRSESSSGYSRRGETQEDWQGWFRGIGFVVFEVLSRPEVWLLLLVLGFLLNQLVQQARDIMLTQMQEEKLQRRQQILQRYGVEEEEEEIESVGAADEKDSADSSGEAKEETERVEALRSSLQHSKPAEEHS</sequence>
<feature type="compositionally biased region" description="Polar residues" evidence="1">
    <location>
        <begin position="1"/>
        <end position="13"/>
    </location>
</feature>
<gene>
    <name evidence="3" type="ORF">EAH_00010220</name>
</gene>
<evidence type="ECO:0000313" key="4">
    <source>
        <dbReference type="Proteomes" id="UP000018050"/>
    </source>
</evidence>
<feature type="compositionally biased region" description="Basic and acidic residues" evidence="1">
    <location>
        <begin position="231"/>
        <end position="252"/>
    </location>
</feature>